<evidence type="ECO:0000313" key="2">
    <source>
        <dbReference type="EMBL" id="TDK29980.1"/>
    </source>
</evidence>
<sequence length="188" mass="20500">MSLVVLVVVALHGLASLQTHADADRQRFESDLELQARLEGLRTQDAWTARAEQAEAALSAMRDRMPEVANTGLAQAELQAWLTELASSSALQEPRIRVEDTLDVPGHPDMWQVLARLDGRLPQYGQGALLRALSDALPWVQAERVEIGDGESPQVSLVVRAYYRRSTTTVAPAVSGMEDVSSQEGTTP</sequence>
<reference evidence="2 3" key="1">
    <citation type="submission" date="2019-03" db="EMBL/GenBank/DDBJ databases">
        <title>Luteimonas zhaokaii sp.nov., isolated from the rectal contents of Plateau pika in Yushu, Qinghai Province, China.</title>
        <authorList>
            <person name="Zhang G."/>
        </authorList>
    </citation>
    <scope>NUCLEOTIDE SEQUENCE [LARGE SCALE GENOMIC DNA]</scope>
    <source>
        <strain evidence="2 3">THG-MD21</strain>
    </source>
</reference>
<gene>
    <name evidence="2" type="ORF">E2F49_12300</name>
</gene>
<evidence type="ECO:0008006" key="4">
    <source>
        <dbReference type="Google" id="ProtNLM"/>
    </source>
</evidence>
<feature type="chain" id="PRO_5020822237" description="Fimbrial protein" evidence="1">
    <location>
        <begin position="22"/>
        <end position="188"/>
    </location>
</feature>
<organism evidence="2 3">
    <name type="scientific">Luteimonas terrae</name>
    <dbReference type="NCBI Taxonomy" id="1530191"/>
    <lineage>
        <taxon>Bacteria</taxon>
        <taxon>Pseudomonadati</taxon>
        <taxon>Pseudomonadota</taxon>
        <taxon>Gammaproteobacteria</taxon>
        <taxon>Lysobacterales</taxon>
        <taxon>Lysobacteraceae</taxon>
        <taxon>Luteimonas</taxon>
    </lineage>
</organism>
<protein>
    <recommendedName>
        <fullName evidence="4">Fimbrial protein</fullName>
    </recommendedName>
</protein>
<accession>A0A4R5U6S9</accession>
<comment type="caution">
    <text evidence="2">The sequence shown here is derived from an EMBL/GenBank/DDBJ whole genome shotgun (WGS) entry which is preliminary data.</text>
</comment>
<keyword evidence="3" id="KW-1185">Reference proteome</keyword>
<dbReference type="AlphaFoldDB" id="A0A4R5U6S9"/>
<dbReference type="Proteomes" id="UP000295543">
    <property type="component" value="Unassembled WGS sequence"/>
</dbReference>
<name>A0A4R5U6S9_9GAMM</name>
<dbReference type="EMBL" id="SMTG01000005">
    <property type="protein sequence ID" value="TDK29980.1"/>
    <property type="molecule type" value="Genomic_DNA"/>
</dbReference>
<keyword evidence="1" id="KW-0732">Signal</keyword>
<proteinExistence type="predicted"/>
<feature type="signal peptide" evidence="1">
    <location>
        <begin position="1"/>
        <end position="21"/>
    </location>
</feature>
<evidence type="ECO:0000256" key="1">
    <source>
        <dbReference type="SAM" id="SignalP"/>
    </source>
</evidence>
<evidence type="ECO:0000313" key="3">
    <source>
        <dbReference type="Proteomes" id="UP000295543"/>
    </source>
</evidence>